<dbReference type="SUPFAM" id="SSF75516">
    <property type="entry name" value="Pheromone-binding domain of LuxR-like quorum-sensing transcription factors"/>
    <property type="match status" value="1"/>
</dbReference>
<dbReference type="PROSITE" id="PS50043">
    <property type="entry name" value="HTH_LUXR_2"/>
    <property type="match status" value="1"/>
</dbReference>
<evidence type="ECO:0000256" key="2">
    <source>
        <dbReference type="ARBA" id="ARBA00023125"/>
    </source>
</evidence>
<keyword evidence="1" id="KW-0805">Transcription regulation</keyword>
<dbReference type="InterPro" id="IPR036388">
    <property type="entry name" value="WH-like_DNA-bd_sf"/>
</dbReference>
<dbReference type="PROSITE" id="PS00622">
    <property type="entry name" value="HTH_LUXR_1"/>
    <property type="match status" value="1"/>
</dbReference>
<dbReference type="GO" id="GO:0006355">
    <property type="term" value="P:regulation of DNA-templated transcription"/>
    <property type="evidence" value="ECO:0007669"/>
    <property type="project" value="InterPro"/>
</dbReference>
<proteinExistence type="predicted"/>
<dbReference type="EMBL" id="KU162861">
    <property type="protein sequence ID" value="AMD83005.1"/>
    <property type="molecule type" value="Genomic_DNA"/>
</dbReference>
<feature type="domain" description="HTH luxR-type" evidence="4">
    <location>
        <begin position="176"/>
        <end position="241"/>
    </location>
</feature>
<dbReference type="InterPro" id="IPR036693">
    <property type="entry name" value="TF_LuxR_autoind-bd_dom_sf"/>
</dbReference>
<dbReference type="PANTHER" id="PTHR44688">
    <property type="entry name" value="DNA-BINDING TRANSCRIPTIONAL ACTIVATOR DEVR_DOSR"/>
    <property type="match status" value="1"/>
</dbReference>
<dbReference type="GO" id="GO:0003677">
    <property type="term" value="F:DNA binding"/>
    <property type="evidence" value="ECO:0007669"/>
    <property type="project" value="UniProtKB-KW"/>
</dbReference>
<dbReference type="SUPFAM" id="SSF46894">
    <property type="entry name" value="C-terminal effector domain of the bipartite response regulators"/>
    <property type="match status" value="1"/>
</dbReference>
<dbReference type="InterPro" id="IPR000792">
    <property type="entry name" value="Tscrpt_reg_LuxR_C"/>
</dbReference>
<dbReference type="Gene3D" id="3.30.450.80">
    <property type="entry name" value="Transcription factor LuxR-like, autoinducer-binding domain"/>
    <property type="match status" value="1"/>
</dbReference>
<evidence type="ECO:0000256" key="1">
    <source>
        <dbReference type="ARBA" id="ARBA00023015"/>
    </source>
</evidence>
<dbReference type="Pfam" id="PF03472">
    <property type="entry name" value="Autoind_bind"/>
    <property type="match status" value="1"/>
</dbReference>
<protein>
    <submittedName>
        <fullName evidence="5">Regulatory protein LuxR1</fullName>
    </submittedName>
</protein>
<evidence type="ECO:0000313" key="5">
    <source>
        <dbReference type="EMBL" id="AMD83005.1"/>
    </source>
</evidence>
<dbReference type="CDD" id="cd06170">
    <property type="entry name" value="LuxR_C_like"/>
    <property type="match status" value="1"/>
</dbReference>
<sequence length="248" mass="28119">MNYIAPHDILKIITKINSSSSNDQINQCLIEVANTLNCEYYLFSIISNKSMIKPDVLILDNYPQKWRDHYDETNLIKYDPIVDYCFFNHSPILWDIFGKKTLKTNKPNVIQEAKSLGLYSGFSFPIHSVNGSFGMISFAHSNKKQSTDCLFSTACMYIPLIIPALLDSYYRINKNNTESTHDLTKREKECLAWACEGKSSWEISIILGCTERTVAFHLTNSQTKLGTTNRCQSVSKAILTGAINPAYS</sequence>
<dbReference type="PANTHER" id="PTHR44688:SF16">
    <property type="entry name" value="DNA-BINDING TRANSCRIPTIONAL ACTIVATOR DEVR_DOSR"/>
    <property type="match status" value="1"/>
</dbReference>
<dbReference type="AlphaFoldDB" id="A0A125RZ65"/>
<dbReference type="InterPro" id="IPR016032">
    <property type="entry name" value="Sig_transdc_resp-reg_C-effctor"/>
</dbReference>
<accession>A0A125RZ65</accession>
<dbReference type="Gene3D" id="1.10.10.10">
    <property type="entry name" value="Winged helix-like DNA-binding domain superfamily/Winged helix DNA-binding domain"/>
    <property type="match status" value="1"/>
</dbReference>
<gene>
    <name evidence="5" type="primary">luxR1</name>
</gene>
<name>A0A125RZ65_ALILO</name>
<keyword evidence="3" id="KW-0804">Transcription</keyword>
<evidence type="ECO:0000256" key="3">
    <source>
        <dbReference type="ARBA" id="ARBA00023163"/>
    </source>
</evidence>
<dbReference type="Pfam" id="PF00196">
    <property type="entry name" value="GerE"/>
    <property type="match status" value="1"/>
</dbReference>
<dbReference type="SMART" id="SM00421">
    <property type="entry name" value="HTH_LUXR"/>
    <property type="match status" value="1"/>
</dbReference>
<evidence type="ECO:0000259" key="4">
    <source>
        <dbReference type="PROSITE" id="PS50043"/>
    </source>
</evidence>
<dbReference type="InterPro" id="IPR005143">
    <property type="entry name" value="TF_LuxR_autoind-bd_dom"/>
</dbReference>
<keyword evidence="2" id="KW-0238">DNA-binding</keyword>
<dbReference type="PRINTS" id="PR00038">
    <property type="entry name" value="HTHLUXR"/>
</dbReference>
<organism evidence="5">
    <name type="scientific">Aliivibrio logei</name>
    <name type="common">Vibrio logei</name>
    <dbReference type="NCBI Taxonomy" id="688"/>
    <lineage>
        <taxon>Bacteria</taxon>
        <taxon>Pseudomonadati</taxon>
        <taxon>Pseudomonadota</taxon>
        <taxon>Gammaproteobacteria</taxon>
        <taxon>Vibrionales</taxon>
        <taxon>Vibrionaceae</taxon>
        <taxon>Aliivibrio</taxon>
    </lineage>
</organism>
<reference evidence="5" key="1">
    <citation type="journal article" date="2016" name="Microbiology (Mosc.)">
        <title>Lux-operon of the Marine Psychrophilic Bacteria Aliivibrio logei: a Comparative Analysis of the LuxR1/LuxR2 Regulatory Activity in Escherichia coli cells.</title>
        <authorList>
            <person name="Khrulnova S.A."/>
            <person name="Baranova A."/>
            <person name="Bazhenov S.V."/>
            <person name="Goryanin I.I."/>
            <person name="Konopleva M.N."/>
            <person name="Maryshev I.V."/>
            <person name="Salykhova A.I."/>
            <person name="Vasilyeva A.V."/>
            <person name="Manukhov I.V."/>
            <person name="Zavilgelsky G.B."/>
        </authorList>
    </citation>
    <scope>NUCLEOTIDE SEQUENCE</scope>
    <source>
        <strain evidence="5">KCh2</strain>
    </source>
</reference>